<evidence type="ECO:0000259" key="4">
    <source>
        <dbReference type="PROSITE" id="PS50893"/>
    </source>
</evidence>
<keyword evidence="2" id="KW-0547">Nucleotide-binding</keyword>
<dbReference type="Gene3D" id="3.40.50.300">
    <property type="entry name" value="P-loop containing nucleotide triphosphate hydrolases"/>
    <property type="match status" value="1"/>
</dbReference>
<feature type="domain" description="ABC transporter" evidence="4">
    <location>
        <begin position="4"/>
        <end position="231"/>
    </location>
</feature>
<dbReference type="NCBIfam" id="TIGR01978">
    <property type="entry name" value="sufC"/>
    <property type="match status" value="1"/>
</dbReference>
<dbReference type="AlphaFoldDB" id="A0A346E129"/>
<dbReference type="PROSITE" id="PS50893">
    <property type="entry name" value="ABC_TRANSPORTER_2"/>
    <property type="match status" value="1"/>
</dbReference>
<evidence type="ECO:0000256" key="3">
    <source>
        <dbReference type="ARBA" id="ARBA00022840"/>
    </source>
</evidence>
<dbReference type="SUPFAM" id="SSF52540">
    <property type="entry name" value="P-loop containing nucleoside triphosphate hydrolases"/>
    <property type="match status" value="1"/>
</dbReference>
<dbReference type="Proteomes" id="UP000257017">
    <property type="component" value="Chromosome"/>
</dbReference>
<evidence type="ECO:0000313" key="6">
    <source>
        <dbReference type="Proteomes" id="UP000257017"/>
    </source>
</evidence>
<proteinExistence type="inferred from homology"/>
<dbReference type="GO" id="GO:0016887">
    <property type="term" value="F:ATP hydrolysis activity"/>
    <property type="evidence" value="ECO:0007669"/>
    <property type="project" value="InterPro"/>
</dbReference>
<comment type="similarity">
    <text evidence="1">Belongs to the ABC transporter superfamily. Ycf16 family.</text>
</comment>
<sequence length="233" mass="26471">MFYINSCEIMLKIVDLSASINNNINLNINYNEVHVLMGPNGSGKSSLSSITKVRILFEKQNITYLSPEEIAHRGIFLSFQDPIEIPGISLINFIKYSINEIRKSKNLKEISSKDFIKQVENVSQIIGFNKAFFSRYINLGFSGGEKKRCEIFQMGMIDSGLDLDALKIIATGILKLKKKKSSILIITHYNRSLKLIIPDKIHILYKGKIIKSGSKNLARKIEKYGYEGLKNYL</sequence>
<protein>
    <submittedName>
        <fullName evidence="5">Iron-sulfur cluster assembly ATPase protein SufC</fullName>
    </submittedName>
</protein>
<dbReference type="InterPro" id="IPR010230">
    <property type="entry name" value="FeS-cluster_ATPase_SufC"/>
</dbReference>
<keyword evidence="3" id="KW-0067">ATP-binding</keyword>
<evidence type="ECO:0000256" key="2">
    <source>
        <dbReference type="ARBA" id="ARBA00022741"/>
    </source>
</evidence>
<accession>A0A346E129</accession>
<name>A0A346E129_9FLAO</name>
<evidence type="ECO:0000313" key="5">
    <source>
        <dbReference type="EMBL" id="AXN02684.1"/>
    </source>
</evidence>
<dbReference type="PANTHER" id="PTHR43204">
    <property type="entry name" value="ABC TRANSPORTER I FAMILY MEMBER 6, CHLOROPLASTIC"/>
    <property type="match status" value="1"/>
</dbReference>
<gene>
    <name evidence="5" type="ORF">C9I73_149</name>
</gene>
<organism evidence="5 6">
    <name type="scientific">Candidatus Karelsulcia muelleri</name>
    <dbReference type="NCBI Taxonomy" id="336810"/>
    <lineage>
        <taxon>Bacteria</taxon>
        <taxon>Pseudomonadati</taxon>
        <taxon>Bacteroidota</taxon>
        <taxon>Flavobacteriia</taxon>
        <taxon>Flavobacteriales</taxon>
        <taxon>Candidatus Karelsulcia</taxon>
    </lineage>
</organism>
<dbReference type="EMBL" id="CP028359">
    <property type="protein sequence ID" value="AXN02684.1"/>
    <property type="molecule type" value="Genomic_DNA"/>
</dbReference>
<dbReference type="InterPro" id="IPR003439">
    <property type="entry name" value="ABC_transporter-like_ATP-bd"/>
</dbReference>
<dbReference type="Pfam" id="PF00005">
    <property type="entry name" value="ABC_tran"/>
    <property type="match status" value="1"/>
</dbReference>
<dbReference type="PANTHER" id="PTHR43204:SF1">
    <property type="entry name" value="ABC TRANSPORTER I FAMILY MEMBER 6, CHLOROPLASTIC"/>
    <property type="match status" value="1"/>
</dbReference>
<evidence type="ECO:0000256" key="1">
    <source>
        <dbReference type="ARBA" id="ARBA00006216"/>
    </source>
</evidence>
<reference evidence="5 6" key="1">
    <citation type="submission" date="2018-03" db="EMBL/GenBank/DDBJ databases">
        <title>A parallel universe: an anciently diverged bacterial symbiosis in a Hawaiian planthopper (Hemiptera: Cixiidae) reveals rearranged nutritional responsibilities.</title>
        <authorList>
            <person name="Bennett G."/>
            <person name="Mao M."/>
        </authorList>
    </citation>
    <scope>NUCLEOTIDE SEQUENCE [LARGE SCALE GENOMIC DNA]</scope>
    <source>
        <strain evidence="5 6">OLIH</strain>
    </source>
</reference>
<dbReference type="InterPro" id="IPR027417">
    <property type="entry name" value="P-loop_NTPase"/>
</dbReference>
<dbReference type="GO" id="GO:0005524">
    <property type="term" value="F:ATP binding"/>
    <property type="evidence" value="ECO:0007669"/>
    <property type="project" value="UniProtKB-KW"/>
</dbReference>